<keyword evidence="1" id="KW-0732">Signal</keyword>
<accession>A1ZJJ8</accession>
<protein>
    <recommendedName>
        <fullName evidence="2">Lipocalin-like domain-containing protein</fullName>
    </recommendedName>
</protein>
<evidence type="ECO:0000259" key="2">
    <source>
        <dbReference type="Pfam" id="PF12702"/>
    </source>
</evidence>
<name>A1ZJJ8_MICM2</name>
<feature type="domain" description="Lipocalin-like" evidence="2">
    <location>
        <begin position="78"/>
        <end position="139"/>
    </location>
</feature>
<reference evidence="3 4" key="1">
    <citation type="submission" date="2007-01" db="EMBL/GenBank/DDBJ databases">
        <authorList>
            <person name="Haygood M."/>
            <person name="Podell S."/>
            <person name="Anderson C."/>
            <person name="Hopkinson B."/>
            <person name="Roe K."/>
            <person name="Barbeau K."/>
            <person name="Gaasterland T."/>
            <person name="Ferriera S."/>
            <person name="Johnson J."/>
            <person name="Kravitz S."/>
            <person name="Beeson K."/>
            <person name="Sutton G."/>
            <person name="Rogers Y.-H."/>
            <person name="Friedman R."/>
            <person name="Frazier M."/>
            <person name="Venter J.C."/>
        </authorList>
    </citation>
    <scope>NUCLEOTIDE SEQUENCE [LARGE SCALE GENOMIC DNA]</scope>
    <source>
        <strain evidence="3 4">ATCC 23134</strain>
    </source>
</reference>
<dbReference type="AlphaFoldDB" id="A1ZJJ8"/>
<feature type="signal peptide" evidence="1">
    <location>
        <begin position="1"/>
        <end position="25"/>
    </location>
</feature>
<dbReference type="Pfam" id="PF12702">
    <property type="entry name" value="Lipocalin_3"/>
    <property type="match status" value="1"/>
</dbReference>
<evidence type="ECO:0000256" key="1">
    <source>
        <dbReference type="SAM" id="SignalP"/>
    </source>
</evidence>
<keyword evidence="4" id="KW-1185">Reference proteome</keyword>
<organism evidence="3 4">
    <name type="scientific">Microscilla marina ATCC 23134</name>
    <dbReference type="NCBI Taxonomy" id="313606"/>
    <lineage>
        <taxon>Bacteria</taxon>
        <taxon>Pseudomonadati</taxon>
        <taxon>Bacteroidota</taxon>
        <taxon>Cytophagia</taxon>
        <taxon>Cytophagales</taxon>
        <taxon>Microscillaceae</taxon>
        <taxon>Microscilla</taxon>
    </lineage>
</organism>
<dbReference type="Proteomes" id="UP000004095">
    <property type="component" value="Unassembled WGS sequence"/>
</dbReference>
<sequence length="154" mass="16986">MKMIKLKKCILMVALVLLGAGMVQAQSAKEMLTQRWVFSFDDMVEQMKKTMSDAEKQKFASMTDEQKAMMKSVMGDLSITFKSDGTCDAVNKGKTESMTWKLSDDGKTLTTTAKGDKVTTLNIISLSSEKLILKDEGSSQSMAMIFVSKPKGDD</sequence>
<evidence type="ECO:0000313" key="4">
    <source>
        <dbReference type="Proteomes" id="UP000004095"/>
    </source>
</evidence>
<proteinExistence type="predicted"/>
<evidence type="ECO:0000313" key="3">
    <source>
        <dbReference type="EMBL" id="EAY29301.1"/>
    </source>
</evidence>
<dbReference type="InterPro" id="IPR024311">
    <property type="entry name" value="Lipocalin-like"/>
</dbReference>
<dbReference type="EMBL" id="AAWS01000011">
    <property type="protein sequence ID" value="EAY29301.1"/>
    <property type="molecule type" value="Genomic_DNA"/>
</dbReference>
<comment type="caution">
    <text evidence="3">The sequence shown here is derived from an EMBL/GenBank/DDBJ whole genome shotgun (WGS) entry which is preliminary data.</text>
</comment>
<gene>
    <name evidence="3" type="ORF">M23134_01355</name>
</gene>
<feature type="chain" id="PRO_5002641954" description="Lipocalin-like domain-containing protein" evidence="1">
    <location>
        <begin position="26"/>
        <end position="154"/>
    </location>
</feature>